<dbReference type="InterPro" id="IPR011961">
    <property type="entry name" value="RimM"/>
</dbReference>
<evidence type="ECO:0000259" key="5">
    <source>
        <dbReference type="Pfam" id="PF01782"/>
    </source>
</evidence>
<evidence type="ECO:0000256" key="1">
    <source>
        <dbReference type="ARBA" id="ARBA00022490"/>
    </source>
</evidence>
<dbReference type="NCBIfam" id="TIGR02273">
    <property type="entry name" value="16S_RimM"/>
    <property type="match status" value="1"/>
</dbReference>
<evidence type="ECO:0000256" key="2">
    <source>
        <dbReference type="ARBA" id="ARBA00022517"/>
    </source>
</evidence>
<dbReference type="HAMAP" id="MF_00014">
    <property type="entry name" value="Ribosome_mat_RimM"/>
    <property type="match status" value="1"/>
</dbReference>
<dbReference type="SUPFAM" id="SSF50447">
    <property type="entry name" value="Translation proteins"/>
    <property type="match status" value="1"/>
</dbReference>
<dbReference type="Pfam" id="PF01782">
    <property type="entry name" value="RimM"/>
    <property type="match status" value="1"/>
</dbReference>
<dbReference type="GO" id="GO:0006364">
    <property type="term" value="P:rRNA processing"/>
    <property type="evidence" value="ECO:0007669"/>
    <property type="project" value="UniProtKB-KW"/>
</dbReference>
<evidence type="ECO:0000256" key="3">
    <source>
        <dbReference type="ARBA" id="ARBA00022552"/>
    </source>
</evidence>
<dbReference type="InterPro" id="IPR009000">
    <property type="entry name" value="Transl_B-barrel_sf"/>
</dbReference>
<evidence type="ECO:0000256" key="4">
    <source>
        <dbReference type="ARBA" id="ARBA00023186"/>
    </source>
</evidence>
<dbReference type="PANTHER" id="PTHR33692:SF1">
    <property type="entry name" value="RIBOSOME MATURATION FACTOR RIMM"/>
    <property type="match status" value="1"/>
</dbReference>
<dbReference type="EMBL" id="UINC01089219">
    <property type="protein sequence ID" value="SVC40126.1"/>
    <property type="molecule type" value="Genomic_DNA"/>
</dbReference>
<keyword evidence="4" id="KW-0143">Chaperone</keyword>
<keyword evidence="1" id="KW-0963">Cytoplasm</keyword>
<evidence type="ECO:0000313" key="7">
    <source>
        <dbReference type="EMBL" id="SVC40126.1"/>
    </source>
</evidence>
<dbReference type="InterPro" id="IPR036976">
    <property type="entry name" value="RimM_N_sf"/>
</dbReference>
<dbReference type="InterPro" id="IPR002676">
    <property type="entry name" value="RimM_N"/>
</dbReference>
<dbReference type="InterPro" id="IPR011033">
    <property type="entry name" value="PRC_barrel-like_sf"/>
</dbReference>
<dbReference type="Gene3D" id="2.30.30.240">
    <property type="entry name" value="PRC-barrel domain"/>
    <property type="match status" value="1"/>
</dbReference>
<gene>
    <name evidence="7" type="ORF">METZ01_LOCUS292980</name>
</gene>
<reference evidence="7" key="1">
    <citation type="submission" date="2018-05" db="EMBL/GenBank/DDBJ databases">
        <authorList>
            <person name="Lanie J.A."/>
            <person name="Ng W.-L."/>
            <person name="Kazmierczak K.M."/>
            <person name="Andrzejewski T.M."/>
            <person name="Davidsen T.M."/>
            <person name="Wayne K.J."/>
            <person name="Tettelin H."/>
            <person name="Glass J.I."/>
            <person name="Rusch D."/>
            <person name="Podicherti R."/>
            <person name="Tsui H.-C.T."/>
            <person name="Winkler M.E."/>
        </authorList>
    </citation>
    <scope>NUCLEOTIDE SEQUENCE</scope>
</reference>
<feature type="domain" description="Ribosome maturation factor RimM PRC barrel" evidence="6">
    <location>
        <begin position="101"/>
        <end position="167"/>
    </location>
</feature>
<dbReference type="PANTHER" id="PTHR33692">
    <property type="entry name" value="RIBOSOME MATURATION FACTOR RIMM"/>
    <property type="match status" value="1"/>
</dbReference>
<protein>
    <recommendedName>
        <fullName evidence="8">RimM N-terminal domain-containing protein</fullName>
    </recommendedName>
</protein>
<keyword evidence="3" id="KW-0698">rRNA processing</keyword>
<dbReference type="Pfam" id="PF24986">
    <property type="entry name" value="PRC_RimM"/>
    <property type="match status" value="1"/>
</dbReference>
<proteinExistence type="inferred from homology"/>
<accession>A0A382LUA2</accession>
<feature type="domain" description="RimM N-terminal" evidence="5">
    <location>
        <begin position="9"/>
        <end position="89"/>
    </location>
</feature>
<keyword evidence="2" id="KW-0690">Ribosome biogenesis</keyword>
<dbReference type="SUPFAM" id="SSF50346">
    <property type="entry name" value="PRC-barrel domain"/>
    <property type="match status" value="1"/>
</dbReference>
<dbReference type="InterPro" id="IPR056792">
    <property type="entry name" value="PRC_RimM"/>
</dbReference>
<sequence>MEDDKKIYLGKITGVHGIKGWLKIQSFSSPPENILNYPLWIISNRGQEGFYSVEQGRKHSNKIIVKLEKIDDRTKAESLINSKIKIRRSELPKLSNESHYWSDLEGLSVLNSEEKLIGIVDSLIETGANDVMVVNTTKDKRILIPFVMHEIIKEVSIELNYVKVDWQIDSD</sequence>
<dbReference type="GO" id="GO:0043022">
    <property type="term" value="F:ribosome binding"/>
    <property type="evidence" value="ECO:0007669"/>
    <property type="project" value="InterPro"/>
</dbReference>
<dbReference type="Gene3D" id="2.40.30.60">
    <property type="entry name" value="RimM"/>
    <property type="match status" value="1"/>
</dbReference>
<dbReference type="AlphaFoldDB" id="A0A382LUA2"/>
<organism evidence="7">
    <name type="scientific">marine metagenome</name>
    <dbReference type="NCBI Taxonomy" id="408172"/>
    <lineage>
        <taxon>unclassified sequences</taxon>
        <taxon>metagenomes</taxon>
        <taxon>ecological metagenomes</taxon>
    </lineage>
</organism>
<dbReference type="GO" id="GO:0005840">
    <property type="term" value="C:ribosome"/>
    <property type="evidence" value="ECO:0007669"/>
    <property type="project" value="InterPro"/>
</dbReference>
<name>A0A382LUA2_9ZZZZ</name>
<evidence type="ECO:0008006" key="8">
    <source>
        <dbReference type="Google" id="ProtNLM"/>
    </source>
</evidence>
<evidence type="ECO:0000259" key="6">
    <source>
        <dbReference type="Pfam" id="PF24986"/>
    </source>
</evidence>